<proteinExistence type="predicted"/>
<reference evidence="1 2" key="1">
    <citation type="submission" date="2020-02" db="EMBL/GenBank/DDBJ databases">
        <title>Genome sequence of strain CCNWXJ40-4.</title>
        <authorList>
            <person name="Gao J."/>
            <person name="Sun J."/>
        </authorList>
    </citation>
    <scope>NUCLEOTIDE SEQUENCE [LARGE SCALE GENOMIC DNA]</scope>
    <source>
        <strain evidence="1 2">CCNWXJ 40-4</strain>
    </source>
</reference>
<evidence type="ECO:0000313" key="2">
    <source>
        <dbReference type="Proteomes" id="UP001642900"/>
    </source>
</evidence>
<dbReference type="AlphaFoldDB" id="A0A6G4WBH6"/>
<gene>
    <name evidence="1" type="ORF">G6N73_10410</name>
</gene>
<keyword evidence="2" id="KW-1185">Reference proteome</keyword>
<dbReference type="RefSeq" id="WP_165027237.1">
    <property type="nucleotide sequence ID" value="NZ_JAAKZF010000010.1"/>
</dbReference>
<name>A0A6G4WBH6_9HYPH</name>
<dbReference type="Proteomes" id="UP001642900">
    <property type="component" value="Unassembled WGS sequence"/>
</dbReference>
<protein>
    <submittedName>
        <fullName evidence="1">Uncharacterized protein</fullName>
    </submittedName>
</protein>
<organism evidence="1 2">
    <name type="scientific">Allomesorhizobium camelthorni</name>
    <dbReference type="NCBI Taxonomy" id="475069"/>
    <lineage>
        <taxon>Bacteria</taxon>
        <taxon>Pseudomonadati</taxon>
        <taxon>Pseudomonadota</taxon>
        <taxon>Alphaproteobacteria</taxon>
        <taxon>Hyphomicrobiales</taxon>
        <taxon>Phyllobacteriaceae</taxon>
        <taxon>Allomesorhizobium</taxon>
    </lineage>
</organism>
<accession>A0A6G4WBH6</accession>
<sequence length="228" mass="25556">MAAKRRFPGRAPLTDKELWHLTAEQFSRLALTDDEKARLREINKENEQERMERAARLRIEEEPILADLRGVGRDVNSVWDLANSSSPYPQAIPILLKHLLRCYSDRTREGIARALAVPEMEVHEAWPVLVEEYRKAPMGKGILGPGDTKEYRSGAKDGLACALSVAATDATLPELIALAKDCAHGESRVLLLSALKKRRNTSQLAKQAIENLASDPELTKEIASWRKR</sequence>
<comment type="caution">
    <text evidence="1">The sequence shown here is derived from an EMBL/GenBank/DDBJ whole genome shotgun (WGS) entry which is preliminary data.</text>
</comment>
<dbReference type="EMBL" id="JAAKZF010000010">
    <property type="protein sequence ID" value="NGO51586.1"/>
    <property type="molecule type" value="Genomic_DNA"/>
</dbReference>
<evidence type="ECO:0000313" key="1">
    <source>
        <dbReference type="EMBL" id="NGO51586.1"/>
    </source>
</evidence>